<dbReference type="Proteomes" id="UP000030758">
    <property type="component" value="Unassembled WGS sequence"/>
</dbReference>
<name>A0A085MV91_9BILA</name>
<dbReference type="InterPro" id="IPR041426">
    <property type="entry name" value="Mos1_HTH"/>
</dbReference>
<dbReference type="InterPro" id="IPR052709">
    <property type="entry name" value="Transposase-MT_Hybrid"/>
</dbReference>
<dbReference type="Pfam" id="PF17906">
    <property type="entry name" value="HTH_48"/>
    <property type="match status" value="1"/>
</dbReference>
<dbReference type="EMBL" id="KL367634">
    <property type="protein sequence ID" value="KFD61137.1"/>
    <property type="molecule type" value="Genomic_DNA"/>
</dbReference>
<dbReference type="Gene3D" id="1.10.10.1450">
    <property type="match status" value="1"/>
</dbReference>
<evidence type="ECO:0000259" key="2">
    <source>
        <dbReference type="Pfam" id="PF17906"/>
    </source>
</evidence>
<evidence type="ECO:0000256" key="1">
    <source>
        <dbReference type="SAM" id="MobiDB-lite"/>
    </source>
</evidence>
<sequence>MEDPGDERLEQRAVIKFLFREGVSGGEIHQRLVKVYKDDALSYSQVKFWGSESRRGRKSIHDEPRSGRPVDAASDENIAAIEKMVLQNRRISIAELTARSKLSRGIVGFLLLRDNSALPIRRRFWSSLRIQKKTFCGA</sequence>
<feature type="compositionally biased region" description="Basic and acidic residues" evidence="1">
    <location>
        <begin position="59"/>
        <end position="68"/>
    </location>
</feature>
<reference evidence="3" key="1">
    <citation type="journal article" date="2014" name="Nat. Genet.">
        <title>Genome and transcriptome of the porcine whipworm Trichuris suis.</title>
        <authorList>
            <person name="Jex A.R."/>
            <person name="Nejsum P."/>
            <person name="Schwarz E.M."/>
            <person name="Hu L."/>
            <person name="Young N.D."/>
            <person name="Hall R.S."/>
            <person name="Korhonen P.K."/>
            <person name="Liao S."/>
            <person name="Thamsborg S."/>
            <person name="Xia J."/>
            <person name="Xu P."/>
            <person name="Wang S."/>
            <person name="Scheerlinck J.P."/>
            <person name="Hofmann A."/>
            <person name="Sternberg P.W."/>
            <person name="Wang J."/>
            <person name="Gasser R.B."/>
        </authorList>
    </citation>
    <scope>NUCLEOTIDE SEQUENCE [LARGE SCALE GENOMIC DNA]</scope>
    <source>
        <strain evidence="3">DCEP-RM93F</strain>
    </source>
</reference>
<feature type="region of interest" description="Disordered" evidence="1">
    <location>
        <begin position="51"/>
        <end position="73"/>
    </location>
</feature>
<evidence type="ECO:0000313" key="3">
    <source>
        <dbReference type="EMBL" id="KFD61137.1"/>
    </source>
</evidence>
<protein>
    <recommendedName>
        <fullName evidence="2">Mos1 transposase HTH domain-containing protein</fullName>
    </recommendedName>
</protein>
<gene>
    <name evidence="3" type="ORF">M514_26680</name>
</gene>
<organism evidence="3">
    <name type="scientific">Trichuris suis</name>
    <name type="common">pig whipworm</name>
    <dbReference type="NCBI Taxonomy" id="68888"/>
    <lineage>
        <taxon>Eukaryota</taxon>
        <taxon>Metazoa</taxon>
        <taxon>Ecdysozoa</taxon>
        <taxon>Nematoda</taxon>
        <taxon>Enoplea</taxon>
        <taxon>Dorylaimia</taxon>
        <taxon>Trichinellida</taxon>
        <taxon>Trichuridae</taxon>
        <taxon>Trichuris</taxon>
    </lineage>
</organism>
<dbReference type="PANTHER" id="PTHR46060">
    <property type="entry name" value="MARINER MOS1 TRANSPOSASE-LIKE PROTEIN"/>
    <property type="match status" value="1"/>
</dbReference>
<proteinExistence type="predicted"/>
<dbReference type="PANTHER" id="PTHR46060:SF1">
    <property type="entry name" value="MARINER MOS1 TRANSPOSASE-LIKE PROTEIN"/>
    <property type="match status" value="1"/>
</dbReference>
<feature type="domain" description="Mos1 transposase HTH" evidence="2">
    <location>
        <begin position="12"/>
        <end position="49"/>
    </location>
</feature>
<dbReference type="AlphaFoldDB" id="A0A085MV91"/>
<accession>A0A085MV91</accession>